<organism evidence="2 3">
    <name type="scientific">Tsukamurella soli</name>
    <dbReference type="NCBI Taxonomy" id="644556"/>
    <lineage>
        <taxon>Bacteria</taxon>
        <taxon>Bacillati</taxon>
        <taxon>Actinomycetota</taxon>
        <taxon>Actinomycetes</taxon>
        <taxon>Mycobacteriales</taxon>
        <taxon>Tsukamurellaceae</taxon>
        <taxon>Tsukamurella</taxon>
    </lineage>
</organism>
<dbReference type="PANTHER" id="PTHR43130">
    <property type="entry name" value="ARAC-FAMILY TRANSCRIPTIONAL REGULATOR"/>
    <property type="match status" value="1"/>
</dbReference>
<accession>A0ABP8JS82</accession>
<dbReference type="CDD" id="cd03139">
    <property type="entry name" value="GATase1_PfpI_2"/>
    <property type="match status" value="1"/>
</dbReference>
<dbReference type="InterPro" id="IPR002818">
    <property type="entry name" value="DJ-1/PfpI"/>
</dbReference>
<name>A0ABP8JS82_9ACTN</name>
<dbReference type="InterPro" id="IPR052158">
    <property type="entry name" value="INH-QAR"/>
</dbReference>
<evidence type="ECO:0000259" key="1">
    <source>
        <dbReference type="Pfam" id="PF01965"/>
    </source>
</evidence>
<reference evidence="3" key="1">
    <citation type="journal article" date="2019" name="Int. J. Syst. Evol. Microbiol.">
        <title>The Global Catalogue of Microorganisms (GCM) 10K type strain sequencing project: providing services to taxonomists for standard genome sequencing and annotation.</title>
        <authorList>
            <consortium name="The Broad Institute Genomics Platform"/>
            <consortium name="The Broad Institute Genome Sequencing Center for Infectious Disease"/>
            <person name="Wu L."/>
            <person name="Ma J."/>
        </authorList>
    </citation>
    <scope>NUCLEOTIDE SEQUENCE [LARGE SCALE GENOMIC DNA]</scope>
    <source>
        <strain evidence="3">JCM 17688</strain>
    </source>
</reference>
<dbReference type="PANTHER" id="PTHR43130:SF2">
    <property type="entry name" value="DJ-1_PFPI DOMAIN-CONTAINING PROTEIN"/>
    <property type="match status" value="1"/>
</dbReference>
<dbReference type="Pfam" id="PF01965">
    <property type="entry name" value="DJ-1_PfpI"/>
    <property type="match status" value="1"/>
</dbReference>
<evidence type="ECO:0000313" key="2">
    <source>
        <dbReference type="EMBL" id="GAA4395242.1"/>
    </source>
</evidence>
<dbReference type="SUPFAM" id="SSF52317">
    <property type="entry name" value="Class I glutamine amidotransferase-like"/>
    <property type="match status" value="1"/>
</dbReference>
<protein>
    <recommendedName>
        <fullName evidence="1">DJ-1/PfpI domain-containing protein</fullName>
    </recommendedName>
</protein>
<dbReference type="EMBL" id="BAABFR010000042">
    <property type="protein sequence ID" value="GAA4395242.1"/>
    <property type="molecule type" value="Genomic_DNA"/>
</dbReference>
<gene>
    <name evidence="2" type="ORF">GCM10023147_28210</name>
</gene>
<proteinExistence type="predicted"/>
<keyword evidence="3" id="KW-1185">Reference proteome</keyword>
<feature type="domain" description="DJ-1/PfpI" evidence="1">
    <location>
        <begin position="2"/>
        <end position="99"/>
    </location>
</feature>
<dbReference type="Gene3D" id="3.40.50.880">
    <property type="match status" value="1"/>
</dbReference>
<dbReference type="InterPro" id="IPR029062">
    <property type="entry name" value="Class_I_gatase-like"/>
</dbReference>
<dbReference type="Proteomes" id="UP001500635">
    <property type="component" value="Unassembled WGS sequence"/>
</dbReference>
<comment type="caution">
    <text evidence="2">The sequence shown here is derived from an EMBL/GenBank/DDBJ whole genome shotgun (WGS) entry which is preliminary data.</text>
</comment>
<sequence>MLLVPGGSGIDELIGDVGAVDFVRAQAGGARYVTSVCTGAFLLGAAGLLHGRRATTHWASRSMLAMFGAIPTAGRVVQDDNLFTGAGVTSGIDFALVLASELCGVDVARRIQLMIEYDPHPPFDAGSPNAPETDHEYADKVMARNRELREELFRDAAARAGTA</sequence>
<evidence type="ECO:0000313" key="3">
    <source>
        <dbReference type="Proteomes" id="UP001500635"/>
    </source>
</evidence>